<dbReference type="Pfam" id="PF17438">
    <property type="entry name" value="DUF5417"/>
    <property type="match status" value="1"/>
</dbReference>
<gene>
    <name evidence="1" type="ORF">NCTC5798_06116</name>
</gene>
<dbReference type="InterPro" id="IPR035392">
    <property type="entry name" value="DUF5417"/>
</dbReference>
<accession>A0A379Y1X7</accession>
<dbReference type="AlphaFoldDB" id="A0A379Y1X7"/>
<dbReference type="EMBL" id="UGXK01000002">
    <property type="protein sequence ID" value="SUI39675.1"/>
    <property type="molecule type" value="Genomic_DNA"/>
</dbReference>
<proteinExistence type="predicted"/>
<organism evidence="1 2">
    <name type="scientific">Salmonella enterica I</name>
    <dbReference type="NCBI Taxonomy" id="59201"/>
    <lineage>
        <taxon>Bacteria</taxon>
        <taxon>Pseudomonadati</taxon>
        <taxon>Pseudomonadota</taxon>
        <taxon>Gammaproteobacteria</taxon>
        <taxon>Enterobacterales</taxon>
        <taxon>Enterobacteriaceae</taxon>
        <taxon>Salmonella</taxon>
    </lineage>
</organism>
<dbReference type="Proteomes" id="UP000255534">
    <property type="component" value="Unassembled WGS sequence"/>
</dbReference>
<evidence type="ECO:0000313" key="1">
    <source>
        <dbReference type="EMBL" id="SUI39675.1"/>
    </source>
</evidence>
<sequence>MKLSRQTTTDTAVIEGTRSDLWGRKHYFIIENAPRAELMAIDELLDAAGWESDHCPNYEDDDAFGHAGYSCGYWIDLDDVASFKADYKRLKSQVSAHIAAQITTASKNASEDVVHPTSQRNSAMNEQLSDEKLHQLEVVVTNYRTTHQAHLANPLDGAAVQAWDEATRQLMAVINNDEANIIAQLMARRDSDITRHESDMARVIAAWQTASEKLSEQASQQPEFHLRRVGGDEELYAPCGKDYPRGRAYYVKPVVSLVTVKCPPCDRYFDSVDAATTYRDEQWRNVLREAGVLVTPDLTATVQPSSGKALSR</sequence>
<name>A0A379Y1X7_SALET</name>
<protein>
    <submittedName>
        <fullName evidence="1">Uncharacterized protein</fullName>
    </submittedName>
</protein>
<evidence type="ECO:0000313" key="2">
    <source>
        <dbReference type="Proteomes" id="UP000255534"/>
    </source>
</evidence>
<reference evidence="1 2" key="1">
    <citation type="submission" date="2018-06" db="EMBL/GenBank/DDBJ databases">
        <authorList>
            <consortium name="Pathogen Informatics"/>
            <person name="Doyle S."/>
        </authorList>
    </citation>
    <scope>NUCLEOTIDE SEQUENCE [LARGE SCALE GENOMIC DNA]</scope>
    <source>
        <strain evidence="1 2">NCTC5798</strain>
    </source>
</reference>